<gene>
    <name evidence="2" type="ORF">E2A64_08455</name>
</gene>
<dbReference type="Proteomes" id="UP000295131">
    <property type="component" value="Unassembled WGS sequence"/>
</dbReference>
<protein>
    <submittedName>
        <fullName evidence="2">NADH-ubiquinone dehydrogenase</fullName>
    </submittedName>
</protein>
<accession>A0A4V6PK30</accession>
<evidence type="ECO:0000313" key="3">
    <source>
        <dbReference type="Proteomes" id="UP000295131"/>
    </source>
</evidence>
<feature type="transmembrane region" description="Helical" evidence="1">
    <location>
        <begin position="29"/>
        <end position="52"/>
    </location>
</feature>
<keyword evidence="1" id="KW-0812">Transmembrane</keyword>
<keyword evidence="1" id="KW-1133">Transmembrane helix</keyword>
<keyword evidence="3" id="KW-1185">Reference proteome</keyword>
<dbReference type="OrthoDB" id="9807941at2"/>
<dbReference type="AlphaFoldDB" id="A0A4V6PK30"/>
<keyword evidence="2" id="KW-0830">Ubiquinone</keyword>
<keyword evidence="1" id="KW-0472">Membrane</keyword>
<name>A0A4V6PK30_9HYPH</name>
<evidence type="ECO:0000313" key="2">
    <source>
        <dbReference type="EMBL" id="TDH39485.1"/>
    </source>
</evidence>
<comment type="caution">
    <text evidence="2">The sequence shown here is derived from an EMBL/GenBank/DDBJ whole genome shotgun (WGS) entry which is preliminary data.</text>
</comment>
<reference evidence="2 3" key="1">
    <citation type="journal article" date="2013" name="Int. J. Syst. Evol. Microbiol.">
        <title>Hoeflea suaedae sp. nov., an endophytic bacterium isolated from the root of the halophyte Suaeda maritima.</title>
        <authorList>
            <person name="Chung E.J."/>
            <person name="Park J.A."/>
            <person name="Pramanik P."/>
            <person name="Bibi F."/>
            <person name="Jeon C.O."/>
            <person name="Chung Y.R."/>
        </authorList>
    </citation>
    <scope>NUCLEOTIDE SEQUENCE [LARGE SCALE GENOMIC DNA]</scope>
    <source>
        <strain evidence="2 3">YC6898</strain>
    </source>
</reference>
<dbReference type="EMBL" id="SMSI01000001">
    <property type="protein sequence ID" value="TDH39485.1"/>
    <property type="molecule type" value="Genomic_DNA"/>
</dbReference>
<evidence type="ECO:0000256" key="1">
    <source>
        <dbReference type="SAM" id="Phobius"/>
    </source>
</evidence>
<sequence>MKNVEAMTDWMKDGDAAGLTPLAVQSAGAAAMAASLGMATASYMTGAMFGVFQGMMEISMRSAGAMTPTAPTVKTVVRKTAAKAKQAIETGADVVPMEAAGKVEKTAEKAMDKAMDKAGDAGLATVAKIKSDATEAAAAAREVTDTAAAEAGKAASMPTTQLEPEDFRRPAEIARPETPDDLKLISGVGPKLEQVLNGLGVWTFDQISKWTAEEIAWVDDYLQFKGRIERDDWIRQASALAGSAAKT</sequence>
<proteinExistence type="predicted"/>
<organism evidence="2 3">
    <name type="scientific">Pseudohoeflea suaedae</name>
    <dbReference type="NCBI Taxonomy" id="877384"/>
    <lineage>
        <taxon>Bacteria</taxon>
        <taxon>Pseudomonadati</taxon>
        <taxon>Pseudomonadota</taxon>
        <taxon>Alphaproteobacteria</taxon>
        <taxon>Hyphomicrobiales</taxon>
        <taxon>Rhizobiaceae</taxon>
        <taxon>Pseudohoeflea</taxon>
    </lineage>
</organism>